<feature type="domain" description="DUF6538" evidence="5">
    <location>
        <begin position="4"/>
        <end position="67"/>
    </location>
</feature>
<dbReference type="InterPro" id="IPR046668">
    <property type="entry name" value="DUF6538"/>
</dbReference>
<keyword evidence="4" id="KW-0233">DNA recombination</keyword>
<comment type="caution">
    <text evidence="6">The sequence shown here is derived from an EMBL/GenBank/DDBJ whole genome shotgun (WGS) entry which is preliminary data.</text>
</comment>
<dbReference type="InterPro" id="IPR013762">
    <property type="entry name" value="Integrase-like_cat_sf"/>
</dbReference>
<dbReference type="Proteomes" id="UP001160550">
    <property type="component" value="Unassembled WGS sequence"/>
</dbReference>
<keyword evidence="3" id="KW-0238">DNA-binding</keyword>
<evidence type="ECO:0000313" key="6">
    <source>
        <dbReference type="EMBL" id="MDH7453141.1"/>
    </source>
</evidence>
<dbReference type="SUPFAM" id="SSF56349">
    <property type="entry name" value="DNA breaking-rejoining enzymes"/>
    <property type="match status" value="1"/>
</dbReference>
<sequence>MTTNLLRRGATYYVRVATPTTLQDLRQDRAGHRGSREVLRSLRTKDLGVARDRSSEEIVRIRREFKEEEASLRAAGGRALTAPSDQDLQAAAFEFRADELVADERERLHRPSRSEILRRAELVRSQLDANPQWTQLQALANSDYVRVEAMAQTAETATERRGHLADALRQSLVDNEFHLVDWAISDAARRHGWRINRGDSAYRTFGRHLLKTWLGVLGTAAARDRGEYSPDDDVVVPISGRADTCRDRVASKRAEGIRYYFGLYLAERHPNLGKSGLKDRWATIRQLSQSAGDKPVTEYRKADLMAYKNLLSYLPARMEKLYPGLSPAKAVERNKKDGHPTLKAASIRNKLSTISAFGTWLEENVDGVDASNFRVSLPPRTDSARMEPFTDAQVAAILNARAFVGCESEKNQLEPGRYRVRDWRFWLPMILAFTGARLNEVVQLRVQDVRQVDGVWIFDFTDEGVGQSLKNASSRRELPVHPQLLELGLVGFVQSAAAASQRDIFYQVPLDADGRHSTHAGKWFRKFLARIRVKGSDLGGTHRWRHTLTDALRRGGVQDFDIGRLLGHDVNVARMTSHYGREVDLSVKQGHALISKAAYPSVDFELLKA</sequence>
<evidence type="ECO:0000256" key="1">
    <source>
        <dbReference type="ARBA" id="ARBA00008857"/>
    </source>
</evidence>
<dbReference type="Pfam" id="PF20172">
    <property type="entry name" value="DUF6538"/>
    <property type="match status" value="1"/>
</dbReference>
<dbReference type="PANTHER" id="PTHR30349">
    <property type="entry name" value="PHAGE INTEGRASE-RELATED"/>
    <property type="match status" value="1"/>
</dbReference>
<evidence type="ECO:0000313" key="7">
    <source>
        <dbReference type="Proteomes" id="UP001160550"/>
    </source>
</evidence>
<proteinExistence type="inferred from homology"/>
<reference evidence="6" key="1">
    <citation type="journal article" date="2007" name="Int. J. Syst. Evol. Microbiol.">
        <title>Luteimonas composti sp. nov., a moderately thermophilic bacterium isolated from food waste.</title>
        <authorList>
            <person name="Young C.C."/>
            <person name="Kampfer P."/>
            <person name="Chen W.M."/>
            <person name="Yen W.S."/>
            <person name="Arun A.B."/>
            <person name="Lai W.A."/>
            <person name="Shen F.T."/>
            <person name="Rekha P.D."/>
            <person name="Lin K.Y."/>
            <person name="Chou J.H."/>
        </authorList>
    </citation>
    <scope>NUCLEOTIDE SEQUENCE</scope>
    <source>
        <strain evidence="6">CC-YY355</strain>
    </source>
</reference>
<dbReference type="PANTHER" id="PTHR30349:SF41">
    <property type="entry name" value="INTEGRASE_RECOMBINASE PROTEIN MJ0367-RELATED"/>
    <property type="match status" value="1"/>
</dbReference>
<comment type="similarity">
    <text evidence="1">Belongs to the 'phage' integrase family.</text>
</comment>
<reference evidence="6" key="2">
    <citation type="submission" date="2023-04" db="EMBL/GenBank/DDBJ databases">
        <authorList>
            <person name="Sun J.-Q."/>
        </authorList>
    </citation>
    <scope>NUCLEOTIDE SEQUENCE</scope>
    <source>
        <strain evidence="6">CC-YY355</strain>
    </source>
</reference>
<accession>A0ABT6MR91</accession>
<evidence type="ECO:0000259" key="5">
    <source>
        <dbReference type="Pfam" id="PF20172"/>
    </source>
</evidence>
<evidence type="ECO:0000256" key="4">
    <source>
        <dbReference type="ARBA" id="ARBA00023172"/>
    </source>
</evidence>
<name>A0ABT6MR91_9GAMM</name>
<dbReference type="EMBL" id="JARYGX010000018">
    <property type="protein sequence ID" value="MDH7453141.1"/>
    <property type="molecule type" value="Genomic_DNA"/>
</dbReference>
<dbReference type="Gene3D" id="1.10.443.10">
    <property type="entry name" value="Intergrase catalytic core"/>
    <property type="match status" value="1"/>
</dbReference>
<keyword evidence="7" id="KW-1185">Reference proteome</keyword>
<dbReference type="InterPro" id="IPR050090">
    <property type="entry name" value="Tyrosine_recombinase_XerCD"/>
</dbReference>
<dbReference type="InterPro" id="IPR011010">
    <property type="entry name" value="DNA_brk_join_enz"/>
</dbReference>
<gene>
    <name evidence="6" type="ORF">QF205_08665</name>
</gene>
<evidence type="ECO:0000256" key="3">
    <source>
        <dbReference type="ARBA" id="ARBA00023125"/>
    </source>
</evidence>
<dbReference type="CDD" id="cd01184">
    <property type="entry name" value="INT_C_like_1"/>
    <property type="match status" value="1"/>
</dbReference>
<dbReference type="RefSeq" id="WP_280942354.1">
    <property type="nucleotide sequence ID" value="NZ_JARYGX010000018.1"/>
</dbReference>
<organism evidence="6 7">
    <name type="scientific">Luteimonas composti</name>
    <dbReference type="NCBI Taxonomy" id="398257"/>
    <lineage>
        <taxon>Bacteria</taxon>
        <taxon>Pseudomonadati</taxon>
        <taxon>Pseudomonadota</taxon>
        <taxon>Gammaproteobacteria</taxon>
        <taxon>Lysobacterales</taxon>
        <taxon>Lysobacteraceae</taxon>
        <taxon>Luteimonas</taxon>
    </lineage>
</organism>
<keyword evidence="2" id="KW-0229">DNA integration</keyword>
<protein>
    <submittedName>
        <fullName evidence="6">Site-specific integrase</fullName>
    </submittedName>
</protein>
<evidence type="ECO:0000256" key="2">
    <source>
        <dbReference type="ARBA" id="ARBA00022908"/>
    </source>
</evidence>